<dbReference type="Proteomes" id="UP001373496">
    <property type="component" value="Unassembled WGS sequence"/>
</dbReference>
<accession>A0ABU8E3R4</accession>
<comment type="caution">
    <text evidence="2">The sequence shown here is derived from an EMBL/GenBank/DDBJ whole genome shotgun (WGS) entry which is preliminary data.</text>
</comment>
<dbReference type="EMBL" id="JBAPLV010000006">
    <property type="protein sequence ID" value="MEI4278288.1"/>
    <property type="molecule type" value="Genomic_DNA"/>
</dbReference>
<keyword evidence="1" id="KW-0472">Membrane</keyword>
<sequence length="321" mass="32815">MTYADHTPPPGYVATAPAAGAPETRMPGIGAAAAVLGFVEAGLALGVVAYVLVMLASFGGVGSDIAGAVVVLVGSIVLSGLLLLGSLFLVRRSGRRLLVGATIAEGVLVLGLGIWALADSSTMAVSYADYPYDDYGYSSTSSGPGAAVVVALLTVLMVALALPVVRLALVAQPAVGSWLRTRPPAAPVWSAETQQWTAPRSGSGVVLALLAPVALLLVATIVVLSTAEDSVDYGIADGAAGVYGTDSEWSYLYDGGDPVAPPTSDDPEFEARYDDDAQDCFGGDLGACDDLYSETEVGSLYEWLGSTCGGREEFETYGSCE</sequence>
<feature type="transmembrane region" description="Helical" evidence="1">
    <location>
        <begin position="65"/>
        <end position="90"/>
    </location>
</feature>
<keyword evidence="1" id="KW-1133">Transmembrane helix</keyword>
<feature type="transmembrane region" description="Helical" evidence="1">
    <location>
        <begin position="31"/>
        <end position="53"/>
    </location>
</feature>
<proteinExistence type="predicted"/>
<feature type="transmembrane region" description="Helical" evidence="1">
    <location>
        <begin position="204"/>
        <end position="224"/>
    </location>
</feature>
<evidence type="ECO:0000256" key="1">
    <source>
        <dbReference type="SAM" id="Phobius"/>
    </source>
</evidence>
<name>A0ABU8E3R4_9ACTN</name>
<keyword evidence="3" id="KW-1185">Reference proteome</keyword>
<keyword evidence="1" id="KW-0812">Transmembrane</keyword>
<evidence type="ECO:0000313" key="3">
    <source>
        <dbReference type="Proteomes" id="UP001373496"/>
    </source>
</evidence>
<dbReference type="RefSeq" id="WP_225234193.1">
    <property type="nucleotide sequence ID" value="NZ_JBAPLV010000006.1"/>
</dbReference>
<feature type="transmembrane region" description="Helical" evidence="1">
    <location>
        <begin position="146"/>
        <end position="169"/>
    </location>
</feature>
<feature type="transmembrane region" description="Helical" evidence="1">
    <location>
        <begin position="97"/>
        <end position="118"/>
    </location>
</feature>
<protein>
    <submittedName>
        <fullName evidence="2">Uncharacterized protein</fullName>
    </submittedName>
</protein>
<gene>
    <name evidence="2" type="ORF">UXQ13_07400</name>
</gene>
<reference evidence="2 3" key="1">
    <citation type="submission" date="2024-03" db="EMBL/GenBank/DDBJ databases">
        <title>Draft genome sequence of Klenkia terrae.</title>
        <authorList>
            <person name="Duangmal K."/>
            <person name="Chantavorakit T."/>
        </authorList>
    </citation>
    <scope>NUCLEOTIDE SEQUENCE [LARGE SCALE GENOMIC DNA]</scope>
    <source>
        <strain evidence="2 3">JCM 17786</strain>
    </source>
</reference>
<organism evidence="2 3">
    <name type="scientific">Klenkia terrae</name>
    <dbReference type="NCBI Taxonomy" id="1052259"/>
    <lineage>
        <taxon>Bacteria</taxon>
        <taxon>Bacillati</taxon>
        <taxon>Actinomycetota</taxon>
        <taxon>Actinomycetes</taxon>
        <taxon>Geodermatophilales</taxon>
        <taxon>Geodermatophilaceae</taxon>
        <taxon>Klenkia</taxon>
    </lineage>
</organism>
<evidence type="ECO:0000313" key="2">
    <source>
        <dbReference type="EMBL" id="MEI4278288.1"/>
    </source>
</evidence>